<accession>A0AAD6LXR2</accession>
<gene>
    <name evidence="2" type="ORF">NC653_030989</name>
</gene>
<organism evidence="2 3">
    <name type="scientific">Populus alba x Populus x berolinensis</name>
    <dbReference type="NCBI Taxonomy" id="444605"/>
    <lineage>
        <taxon>Eukaryota</taxon>
        <taxon>Viridiplantae</taxon>
        <taxon>Streptophyta</taxon>
        <taxon>Embryophyta</taxon>
        <taxon>Tracheophyta</taxon>
        <taxon>Spermatophyta</taxon>
        <taxon>Magnoliopsida</taxon>
        <taxon>eudicotyledons</taxon>
        <taxon>Gunneridae</taxon>
        <taxon>Pentapetalae</taxon>
        <taxon>rosids</taxon>
        <taxon>fabids</taxon>
        <taxon>Malpighiales</taxon>
        <taxon>Salicaceae</taxon>
        <taxon>Saliceae</taxon>
        <taxon>Populus</taxon>
    </lineage>
</organism>
<comment type="caution">
    <text evidence="2">The sequence shown here is derived from an EMBL/GenBank/DDBJ whole genome shotgun (WGS) entry which is preliminary data.</text>
</comment>
<feature type="compositionally biased region" description="Basic and acidic residues" evidence="1">
    <location>
        <begin position="30"/>
        <end position="40"/>
    </location>
</feature>
<evidence type="ECO:0000313" key="3">
    <source>
        <dbReference type="Proteomes" id="UP001164929"/>
    </source>
</evidence>
<evidence type="ECO:0000256" key="1">
    <source>
        <dbReference type="SAM" id="MobiDB-lite"/>
    </source>
</evidence>
<reference evidence="2" key="1">
    <citation type="journal article" date="2023" name="Mol. Ecol. Resour.">
        <title>Chromosome-level genome assembly of a triploid poplar Populus alba 'Berolinensis'.</title>
        <authorList>
            <person name="Chen S."/>
            <person name="Yu Y."/>
            <person name="Wang X."/>
            <person name="Wang S."/>
            <person name="Zhang T."/>
            <person name="Zhou Y."/>
            <person name="He R."/>
            <person name="Meng N."/>
            <person name="Wang Y."/>
            <person name="Liu W."/>
            <person name="Liu Z."/>
            <person name="Liu J."/>
            <person name="Guo Q."/>
            <person name="Huang H."/>
            <person name="Sederoff R.R."/>
            <person name="Wang G."/>
            <person name="Qu G."/>
            <person name="Chen S."/>
        </authorList>
    </citation>
    <scope>NUCLEOTIDE SEQUENCE</scope>
    <source>
        <strain evidence="2">SC-2020</strain>
    </source>
</reference>
<dbReference type="Proteomes" id="UP001164929">
    <property type="component" value="Chromosome 13"/>
</dbReference>
<dbReference type="AlphaFoldDB" id="A0AAD6LXR2"/>
<name>A0AAD6LXR2_9ROSI</name>
<sequence length="124" mass="13912">MEKLRKQLNQNPFPRQQDRTKSRKRTGHRTGCEGKAKNLSRPEEATIASDIIRTSSGMEGSDLAEHVILACITLSGARSISKNNLAERFCFVINWEIDLLPPAKFIRLPLNELISTLPTTPDPN</sequence>
<feature type="region of interest" description="Disordered" evidence="1">
    <location>
        <begin position="1"/>
        <end position="40"/>
    </location>
</feature>
<evidence type="ECO:0000313" key="2">
    <source>
        <dbReference type="EMBL" id="KAJ6975016.1"/>
    </source>
</evidence>
<protein>
    <submittedName>
        <fullName evidence="2">Uncharacterized protein</fullName>
    </submittedName>
</protein>
<dbReference type="EMBL" id="JAQIZT010000013">
    <property type="protein sequence ID" value="KAJ6975016.1"/>
    <property type="molecule type" value="Genomic_DNA"/>
</dbReference>
<keyword evidence="3" id="KW-1185">Reference proteome</keyword>
<proteinExistence type="predicted"/>